<feature type="transmembrane region" description="Helical" evidence="8">
    <location>
        <begin position="171"/>
        <end position="192"/>
    </location>
</feature>
<dbReference type="GO" id="GO:0005886">
    <property type="term" value="C:plasma membrane"/>
    <property type="evidence" value="ECO:0007669"/>
    <property type="project" value="UniProtKB-SubCell"/>
</dbReference>
<evidence type="ECO:0000256" key="9">
    <source>
        <dbReference type="PIRNR" id="PIRNR002869"/>
    </source>
</evidence>
<dbReference type="GO" id="GO:0015648">
    <property type="term" value="F:lipid-linked peptidoglycan transporter activity"/>
    <property type="evidence" value="ECO:0007669"/>
    <property type="project" value="UniProtKB-UniRule"/>
</dbReference>
<keyword evidence="8 9" id="KW-0961">Cell wall biogenesis/degradation</keyword>
<dbReference type="HAMAP" id="MF_02078">
    <property type="entry name" value="MurJ_MviN"/>
    <property type="match status" value="1"/>
</dbReference>
<dbReference type="UniPathway" id="UPA00219"/>
<keyword evidence="3 8" id="KW-0812">Transmembrane</keyword>
<dbReference type="CDD" id="cd13123">
    <property type="entry name" value="MATE_MurJ_like"/>
    <property type="match status" value="1"/>
</dbReference>
<comment type="function">
    <text evidence="8 9">Involved in peptidoglycan biosynthesis. Transports lipid-linked peptidoglycan precursors from the inner to the outer leaflet of the cytoplasmic membrane.</text>
</comment>
<keyword evidence="6 8" id="KW-1133">Transmembrane helix</keyword>
<dbReference type="GO" id="GO:0034204">
    <property type="term" value="P:lipid translocation"/>
    <property type="evidence" value="ECO:0007669"/>
    <property type="project" value="TreeGrafter"/>
</dbReference>
<feature type="transmembrane region" description="Helical" evidence="8">
    <location>
        <begin position="362"/>
        <end position="381"/>
    </location>
</feature>
<keyword evidence="8 9" id="KW-0813">Transport</keyword>
<dbReference type="NCBIfam" id="TIGR01695">
    <property type="entry name" value="murJ_mviN"/>
    <property type="match status" value="1"/>
</dbReference>
<name>A0A2M8EK91_UNCKA</name>
<evidence type="ECO:0000313" key="10">
    <source>
        <dbReference type="EMBL" id="PJC23162.1"/>
    </source>
</evidence>
<evidence type="ECO:0000256" key="3">
    <source>
        <dbReference type="ARBA" id="ARBA00022692"/>
    </source>
</evidence>
<dbReference type="InterPro" id="IPR004268">
    <property type="entry name" value="MurJ"/>
</dbReference>
<reference evidence="11" key="1">
    <citation type="submission" date="2017-09" db="EMBL/GenBank/DDBJ databases">
        <title>Depth-based differentiation of microbial function through sediment-hosted aquifers and enrichment of novel symbionts in the deep terrestrial subsurface.</title>
        <authorList>
            <person name="Probst A.J."/>
            <person name="Ladd B."/>
            <person name="Jarett J.K."/>
            <person name="Geller-Mcgrath D.E."/>
            <person name="Sieber C.M.K."/>
            <person name="Emerson J.B."/>
            <person name="Anantharaman K."/>
            <person name="Thomas B.C."/>
            <person name="Malmstrom R."/>
            <person name="Stieglmeier M."/>
            <person name="Klingl A."/>
            <person name="Woyke T."/>
            <person name="Ryan C.M."/>
            <person name="Banfield J.F."/>
        </authorList>
    </citation>
    <scope>NUCLEOTIDE SEQUENCE [LARGE SCALE GENOMIC DNA]</scope>
</reference>
<dbReference type="PANTHER" id="PTHR47019:SF1">
    <property type="entry name" value="LIPID II FLIPPASE MURJ"/>
    <property type="match status" value="1"/>
</dbReference>
<feature type="transmembrane region" description="Helical" evidence="8">
    <location>
        <begin position="393"/>
        <end position="414"/>
    </location>
</feature>
<evidence type="ECO:0000256" key="4">
    <source>
        <dbReference type="ARBA" id="ARBA00022960"/>
    </source>
</evidence>
<evidence type="ECO:0000256" key="6">
    <source>
        <dbReference type="ARBA" id="ARBA00022989"/>
    </source>
</evidence>
<feature type="transmembrane region" description="Helical" evidence="8">
    <location>
        <begin position="278"/>
        <end position="303"/>
    </location>
</feature>
<dbReference type="PANTHER" id="PTHR47019">
    <property type="entry name" value="LIPID II FLIPPASE MURJ"/>
    <property type="match status" value="1"/>
</dbReference>
<dbReference type="AlphaFoldDB" id="A0A2M8EK91"/>
<evidence type="ECO:0000256" key="7">
    <source>
        <dbReference type="ARBA" id="ARBA00023136"/>
    </source>
</evidence>
<dbReference type="EMBL" id="PFSK01000007">
    <property type="protein sequence ID" value="PJC23162.1"/>
    <property type="molecule type" value="Genomic_DNA"/>
</dbReference>
<feature type="transmembrane region" description="Helical" evidence="8">
    <location>
        <begin position="20"/>
        <end position="40"/>
    </location>
</feature>
<feature type="transmembrane region" description="Helical" evidence="8">
    <location>
        <begin position="324"/>
        <end position="342"/>
    </location>
</feature>
<comment type="pathway">
    <text evidence="8">Cell wall biogenesis; peptidoglycan biosynthesis.</text>
</comment>
<feature type="transmembrane region" description="Helical" evidence="8">
    <location>
        <begin position="143"/>
        <end position="164"/>
    </location>
</feature>
<protein>
    <recommendedName>
        <fullName evidence="8">Probable lipid II flippase MurJ</fullName>
    </recommendedName>
</protein>
<keyword evidence="7 8" id="KW-0472">Membrane</keyword>
<keyword evidence="2 8" id="KW-1003">Cell membrane</keyword>
<evidence type="ECO:0000256" key="5">
    <source>
        <dbReference type="ARBA" id="ARBA00022984"/>
    </source>
</evidence>
<feature type="transmembrane region" description="Helical" evidence="8">
    <location>
        <begin position="198"/>
        <end position="221"/>
    </location>
</feature>
<dbReference type="GO" id="GO:0071555">
    <property type="term" value="P:cell wall organization"/>
    <property type="evidence" value="ECO:0007669"/>
    <property type="project" value="UniProtKB-UniRule"/>
</dbReference>
<accession>A0A2M8EK91</accession>
<evidence type="ECO:0000256" key="1">
    <source>
        <dbReference type="ARBA" id="ARBA00004651"/>
    </source>
</evidence>
<dbReference type="PIRSF" id="PIRSF002869">
    <property type="entry name" value="MviN"/>
    <property type="match status" value="1"/>
</dbReference>
<dbReference type="InterPro" id="IPR051050">
    <property type="entry name" value="Lipid_II_flippase_MurJ/MviN"/>
</dbReference>
<evidence type="ECO:0000256" key="2">
    <source>
        <dbReference type="ARBA" id="ARBA00022475"/>
    </source>
</evidence>
<feature type="transmembrane region" description="Helical" evidence="8">
    <location>
        <begin position="507"/>
        <end position="529"/>
    </location>
</feature>
<comment type="similarity">
    <text evidence="8 9">Belongs to the MurJ/MviN family.</text>
</comment>
<dbReference type="PRINTS" id="PR01806">
    <property type="entry name" value="VIRFACTRMVIN"/>
</dbReference>
<feature type="transmembrane region" description="Helical" evidence="8">
    <location>
        <begin position="420"/>
        <end position="443"/>
    </location>
</feature>
<evidence type="ECO:0000313" key="11">
    <source>
        <dbReference type="Proteomes" id="UP000228781"/>
    </source>
</evidence>
<dbReference type="GO" id="GO:0009252">
    <property type="term" value="P:peptidoglycan biosynthetic process"/>
    <property type="evidence" value="ECO:0007669"/>
    <property type="project" value="UniProtKB-UniRule"/>
</dbReference>
<comment type="subcellular location">
    <subcellularLocation>
        <location evidence="1 8">Cell membrane</location>
        <topology evidence="1 8">Multi-pass membrane protein</topology>
    </subcellularLocation>
</comment>
<gene>
    <name evidence="10" type="primary">mviN</name>
    <name evidence="8" type="synonym">murJ</name>
    <name evidence="10" type="ORF">CO059_00345</name>
</gene>
<dbReference type="Proteomes" id="UP000228781">
    <property type="component" value="Unassembled WGS sequence"/>
</dbReference>
<dbReference type="Pfam" id="PF03023">
    <property type="entry name" value="MurJ"/>
    <property type="match status" value="1"/>
</dbReference>
<dbReference type="GO" id="GO:0008360">
    <property type="term" value="P:regulation of cell shape"/>
    <property type="evidence" value="ECO:0007669"/>
    <property type="project" value="UniProtKB-UniRule"/>
</dbReference>
<sequence length="568" mass="62415">MLRRALSSILQPFYRKQPDILSAAVLLSIFTLASRILGLVRDRALAQFFSESKIGLYFAAFRLPDTLFEILILGTLSAAFIPTFISYISKGKKKEAWEVTATVMNLTLIFFLALAAIIFFFAYPFSRLLAPGFSVEELGLMASMTRILLIAQGFFVLSLFLTGILKSFQRFLVPAIAPLFYNLGIIAGIFLLAGKLGIYAPVWGAVGGAFIYFAIHLPLAFHLGFRFTPSLNIFHPGVRKIINLAAPRTLEIGFWQILETSDLFFSSLISTASYGYFTFASHLATIPVSLFGTSLADAALPALSYQQKNLKQFRETFLTTFRQIIFLVAFFAVALIILRVPAVRLAFGTRRFTWESTVATGYALSAFAVGIVAQALTSLLVKSFYALSDTLTPVKVGVGTVLVNITLSACFILVLKTPVWGIAFAFALANILQMVVLACLLAAKAGIALWQMIYPLLKVGIASFFSGGTMYVLLKVLDRSAWDRRLSFLGYLTLPERFEKFVLDTRYTVNVIILTVVVAAVGIAVYLLAAKLLRIKELSLIHELSSRLPGLAKVTPPPQATGEESELA</sequence>
<proteinExistence type="inferred from homology"/>
<organism evidence="10 11">
    <name type="scientific">candidate division WWE3 bacterium CG_4_9_14_0_2_um_filter_48_10</name>
    <dbReference type="NCBI Taxonomy" id="1975078"/>
    <lineage>
        <taxon>Bacteria</taxon>
        <taxon>Katanobacteria</taxon>
    </lineage>
</organism>
<feature type="transmembrane region" description="Helical" evidence="8">
    <location>
        <begin position="455"/>
        <end position="474"/>
    </location>
</feature>
<feature type="transmembrane region" description="Helical" evidence="8">
    <location>
        <begin position="101"/>
        <end position="123"/>
    </location>
</feature>
<comment type="caution">
    <text evidence="10">The sequence shown here is derived from an EMBL/GenBank/DDBJ whole genome shotgun (WGS) entry which is preliminary data.</text>
</comment>
<keyword evidence="4 8" id="KW-0133">Cell shape</keyword>
<keyword evidence="5 8" id="KW-0573">Peptidoglycan synthesis</keyword>
<feature type="transmembrane region" description="Helical" evidence="8">
    <location>
        <begin position="70"/>
        <end position="89"/>
    </location>
</feature>
<evidence type="ECO:0000256" key="8">
    <source>
        <dbReference type="HAMAP-Rule" id="MF_02078"/>
    </source>
</evidence>